<organism evidence="2 3">
    <name type="scientific">Fusarium oligoseptatum</name>
    <dbReference type="NCBI Taxonomy" id="2604345"/>
    <lineage>
        <taxon>Eukaryota</taxon>
        <taxon>Fungi</taxon>
        <taxon>Dikarya</taxon>
        <taxon>Ascomycota</taxon>
        <taxon>Pezizomycotina</taxon>
        <taxon>Sordariomycetes</taxon>
        <taxon>Hypocreomycetidae</taxon>
        <taxon>Hypocreales</taxon>
        <taxon>Nectriaceae</taxon>
        <taxon>Fusarium</taxon>
        <taxon>Fusarium solani species complex</taxon>
    </lineage>
</organism>
<name>A0A428TJK5_9HYPO</name>
<proteinExistence type="predicted"/>
<evidence type="ECO:0000256" key="1">
    <source>
        <dbReference type="SAM" id="SignalP"/>
    </source>
</evidence>
<feature type="chain" id="PRO_5019099208" description="Secreted protein" evidence="1">
    <location>
        <begin position="21"/>
        <end position="90"/>
    </location>
</feature>
<keyword evidence="3" id="KW-1185">Reference proteome</keyword>
<feature type="signal peptide" evidence="1">
    <location>
        <begin position="1"/>
        <end position="20"/>
    </location>
</feature>
<accession>A0A428TJK5</accession>
<dbReference type="AlphaFoldDB" id="A0A428TJK5"/>
<comment type="caution">
    <text evidence="2">The sequence shown here is derived from an EMBL/GenBank/DDBJ whole genome shotgun (WGS) entry which is preliminary data.</text>
</comment>
<gene>
    <name evidence="2" type="ORF">CEP52_008081</name>
</gene>
<reference evidence="2 3" key="1">
    <citation type="submission" date="2017-06" db="EMBL/GenBank/DDBJ databases">
        <title>Comparative genomic analysis of Ambrosia Fusariam Clade fungi.</title>
        <authorList>
            <person name="Stajich J.E."/>
            <person name="Carrillo J."/>
            <person name="Kijimoto T."/>
            <person name="Eskalen A."/>
            <person name="O'Donnell K."/>
            <person name="Kasson M."/>
        </authorList>
    </citation>
    <scope>NUCLEOTIDE SEQUENCE [LARGE SCALE GENOMIC DNA]</scope>
    <source>
        <strain evidence="2 3">NRRL62579</strain>
    </source>
</reference>
<evidence type="ECO:0000313" key="2">
    <source>
        <dbReference type="EMBL" id="RSM02207.1"/>
    </source>
</evidence>
<dbReference type="Proteomes" id="UP000287144">
    <property type="component" value="Unassembled WGS sequence"/>
</dbReference>
<evidence type="ECO:0008006" key="4">
    <source>
        <dbReference type="Google" id="ProtNLM"/>
    </source>
</evidence>
<evidence type="ECO:0000313" key="3">
    <source>
        <dbReference type="Proteomes" id="UP000287144"/>
    </source>
</evidence>
<dbReference type="EMBL" id="NKCK01000077">
    <property type="protein sequence ID" value="RSM02207.1"/>
    <property type="molecule type" value="Genomic_DNA"/>
</dbReference>
<sequence length="90" mass="10096">MSFPEFLFVLFLFRSAKLSALLQQICENSQLLPSVEGPPLRAPTHTPTSHILTVQPSECVTPSPQVIDETFTSRIHHTSPSLTWVLVWPL</sequence>
<keyword evidence="1" id="KW-0732">Signal</keyword>
<protein>
    <recommendedName>
        <fullName evidence="4">Secreted protein</fullName>
    </recommendedName>
</protein>